<dbReference type="Proteomes" id="UP000007151">
    <property type="component" value="Unassembled WGS sequence"/>
</dbReference>
<protein>
    <submittedName>
        <fullName evidence="1">Uncharacterized protein</fullName>
    </submittedName>
</protein>
<proteinExistence type="predicted"/>
<evidence type="ECO:0000313" key="2">
    <source>
        <dbReference type="Proteomes" id="UP000007151"/>
    </source>
</evidence>
<keyword evidence="2" id="KW-1185">Reference proteome</keyword>
<name>A0A212FCV4_DANPL</name>
<accession>A0A212FCV4</accession>
<comment type="caution">
    <text evidence="1">The sequence shown here is derived from an EMBL/GenBank/DDBJ whole genome shotgun (WGS) entry which is preliminary data.</text>
</comment>
<evidence type="ECO:0000313" key="1">
    <source>
        <dbReference type="EMBL" id="OWR51571.1"/>
    </source>
</evidence>
<organism evidence="1 2">
    <name type="scientific">Danaus plexippus plexippus</name>
    <dbReference type="NCBI Taxonomy" id="278856"/>
    <lineage>
        <taxon>Eukaryota</taxon>
        <taxon>Metazoa</taxon>
        <taxon>Ecdysozoa</taxon>
        <taxon>Arthropoda</taxon>
        <taxon>Hexapoda</taxon>
        <taxon>Insecta</taxon>
        <taxon>Pterygota</taxon>
        <taxon>Neoptera</taxon>
        <taxon>Endopterygota</taxon>
        <taxon>Lepidoptera</taxon>
        <taxon>Glossata</taxon>
        <taxon>Ditrysia</taxon>
        <taxon>Papilionoidea</taxon>
        <taxon>Nymphalidae</taxon>
        <taxon>Danainae</taxon>
        <taxon>Danaini</taxon>
        <taxon>Danaina</taxon>
        <taxon>Danaus</taxon>
        <taxon>Danaus</taxon>
    </lineage>
</organism>
<dbReference type="EMBL" id="AGBW02009137">
    <property type="protein sequence ID" value="OWR51571.1"/>
    <property type="molecule type" value="Genomic_DNA"/>
</dbReference>
<dbReference type="InParanoid" id="A0A212FCV4"/>
<dbReference type="AlphaFoldDB" id="A0A212FCV4"/>
<dbReference type="KEGG" id="dpl:KGM_204860"/>
<gene>
    <name evidence="1" type="ORF">KGM_204860</name>
</gene>
<sequence length="52" mass="5828">MCSLKGQTKGVDVLIQISEFKKVEPLLDIFSNPFTISVENAPESMQLEIMDI</sequence>
<reference evidence="1 2" key="1">
    <citation type="journal article" date="2011" name="Cell">
        <title>The monarch butterfly genome yields insights into long-distance migration.</title>
        <authorList>
            <person name="Zhan S."/>
            <person name="Merlin C."/>
            <person name="Boore J.L."/>
            <person name="Reppert S.M."/>
        </authorList>
    </citation>
    <scope>NUCLEOTIDE SEQUENCE [LARGE SCALE GENOMIC DNA]</scope>
    <source>
        <strain evidence="1">F-2</strain>
    </source>
</reference>